<dbReference type="EMBL" id="KN831773">
    <property type="protein sequence ID" value="KIM44536.1"/>
    <property type="molecule type" value="Genomic_DNA"/>
</dbReference>
<evidence type="ECO:0000313" key="1">
    <source>
        <dbReference type="EMBL" id="KIM44536.1"/>
    </source>
</evidence>
<organism evidence="1 2">
    <name type="scientific">Hebeloma cylindrosporum</name>
    <dbReference type="NCBI Taxonomy" id="76867"/>
    <lineage>
        <taxon>Eukaryota</taxon>
        <taxon>Fungi</taxon>
        <taxon>Dikarya</taxon>
        <taxon>Basidiomycota</taxon>
        <taxon>Agaricomycotina</taxon>
        <taxon>Agaricomycetes</taxon>
        <taxon>Agaricomycetidae</taxon>
        <taxon>Agaricales</taxon>
        <taxon>Agaricineae</taxon>
        <taxon>Hymenogastraceae</taxon>
        <taxon>Hebeloma</taxon>
    </lineage>
</organism>
<gene>
    <name evidence="1" type="ORF">M413DRAFT_355528</name>
</gene>
<accession>A0A0C3CL76</accession>
<protein>
    <submittedName>
        <fullName evidence="1">Uncharacterized protein</fullName>
    </submittedName>
</protein>
<dbReference type="Proteomes" id="UP000053424">
    <property type="component" value="Unassembled WGS sequence"/>
</dbReference>
<name>A0A0C3CL76_HEBCY</name>
<keyword evidence="2" id="KW-1185">Reference proteome</keyword>
<proteinExistence type="predicted"/>
<evidence type="ECO:0000313" key="2">
    <source>
        <dbReference type="Proteomes" id="UP000053424"/>
    </source>
</evidence>
<dbReference type="AlphaFoldDB" id="A0A0C3CL76"/>
<dbReference type="HOGENOM" id="CLU_2671345_0_0_1"/>
<reference evidence="1 2" key="1">
    <citation type="submission" date="2014-04" db="EMBL/GenBank/DDBJ databases">
        <authorList>
            <consortium name="DOE Joint Genome Institute"/>
            <person name="Kuo A."/>
            <person name="Gay G."/>
            <person name="Dore J."/>
            <person name="Kohler A."/>
            <person name="Nagy L.G."/>
            <person name="Floudas D."/>
            <person name="Copeland A."/>
            <person name="Barry K.W."/>
            <person name="Cichocki N."/>
            <person name="Veneault-Fourrey C."/>
            <person name="LaButti K."/>
            <person name="Lindquist E.A."/>
            <person name="Lipzen A."/>
            <person name="Lundell T."/>
            <person name="Morin E."/>
            <person name="Murat C."/>
            <person name="Sun H."/>
            <person name="Tunlid A."/>
            <person name="Henrissat B."/>
            <person name="Grigoriev I.V."/>
            <person name="Hibbett D.S."/>
            <person name="Martin F."/>
            <person name="Nordberg H.P."/>
            <person name="Cantor M.N."/>
            <person name="Hua S.X."/>
        </authorList>
    </citation>
    <scope>NUCLEOTIDE SEQUENCE [LARGE SCALE GENOMIC DNA]</scope>
    <source>
        <strain evidence="2">h7</strain>
    </source>
</reference>
<sequence>MQLVHCIRQCVLVQLKISCSAFTTRISTHVPIPEIKVSFSVCLIDLSMQRSKSFNTRQDHSYVLLQIVAPVPDLH</sequence>
<reference evidence="2" key="2">
    <citation type="submission" date="2015-01" db="EMBL/GenBank/DDBJ databases">
        <title>Evolutionary Origins and Diversification of the Mycorrhizal Mutualists.</title>
        <authorList>
            <consortium name="DOE Joint Genome Institute"/>
            <consortium name="Mycorrhizal Genomics Consortium"/>
            <person name="Kohler A."/>
            <person name="Kuo A."/>
            <person name="Nagy L.G."/>
            <person name="Floudas D."/>
            <person name="Copeland A."/>
            <person name="Barry K.W."/>
            <person name="Cichocki N."/>
            <person name="Veneault-Fourrey C."/>
            <person name="LaButti K."/>
            <person name="Lindquist E.A."/>
            <person name="Lipzen A."/>
            <person name="Lundell T."/>
            <person name="Morin E."/>
            <person name="Murat C."/>
            <person name="Riley R."/>
            <person name="Ohm R."/>
            <person name="Sun H."/>
            <person name="Tunlid A."/>
            <person name="Henrissat B."/>
            <person name="Grigoriev I.V."/>
            <person name="Hibbett D.S."/>
            <person name="Martin F."/>
        </authorList>
    </citation>
    <scope>NUCLEOTIDE SEQUENCE [LARGE SCALE GENOMIC DNA]</scope>
    <source>
        <strain evidence="2">h7</strain>
    </source>
</reference>